<comment type="caution">
    <text evidence="2">The sequence shown here is derived from an EMBL/GenBank/DDBJ whole genome shotgun (WGS) entry which is preliminary data.</text>
</comment>
<gene>
    <name evidence="2" type="ORF">FVE85_1120</name>
</gene>
<dbReference type="AlphaFoldDB" id="A0A5J4Z0J9"/>
<evidence type="ECO:0000256" key="1">
    <source>
        <dbReference type="SAM" id="Phobius"/>
    </source>
</evidence>
<evidence type="ECO:0000313" key="3">
    <source>
        <dbReference type="Proteomes" id="UP000324585"/>
    </source>
</evidence>
<dbReference type="Proteomes" id="UP000324585">
    <property type="component" value="Unassembled WGS sequence"/>
</dbReference>
<feature type="transmembrane region" description="Helical" evidence="1">
    <location>
        <begin position="242"/>
        <end position="263"/>
    </location>
</feature>
<organism evidence="2 3">
    <name type="scientific">Porphyridium purpureum</name>
    <name type="common">Red alga</name>
    <name type="synonym">Porphyridium cruentum</name>
    <dbReference type="NCBI Taxonomy" id="35688"/>
    <lineage>
        <taxon>Eukaryota</taxon>
        <taxon>Rhodophyta</taxon>
        <taxon>Bangiophyceae</taxon>
        <taxon>Porphyridiales</taxon>
        <taxon>Porphyridiaceae</taxon>
        <taxon>Porphyridium</taxon>
    </lineage>
</organism>
<keyword evidence="1" id="KW-0812">Transmembrane</keyword>
<sequence length="344" mass="37728">MGSDEVKPSETASQVGDRSIDFKQIQKKVGPIAVMIGEILMKGVDLISWVVDEYGDDVMHFVEKYHVDELGPALWGLAMTFFGGVYMVLISAIEAANIFGMHRVVASLQGLWKQIKVAKVAYEKDNLVDENKDGVADVSLMDKSQLAARKAMVILKAVDPNQLAEALEGLTQAWIAVIATLRVKFAQAITLGTSIGNNLDQFVSPFIMRVVNPHVPREYAKWVPVSLKYTFRYMGVALAFKLMRYVSAVFVGLKGSEIFFFGLSTFLVRHNYLEKEFATKGNPLITAGFTALGLFGAYVQIARNFSIPFPFNVLCLPLTIAEKVLMFCVGSKGLPGDPGVAGAE</sequence>
<protein>
    <submittedName>
        <fullName evidence="2">Uncharacterized protein</fullName>
    </submittedName>
</protein>
<accession>A0A5J4Z0J9</accession>
<evidence type="ECO:0000313" key="2">
    <source>
        <dbReference type="EMBL" id="KAA8497391.1"/>
    </source>
</evidence>
<name>A0A5J4Z0J9_PORPP</name>
<dbReference type="EMBL" id="VRMN01000002">
    <property type="protein sequence ID" value="KAA8497391.1"/>
    <property type="molecule type" value="Genomic_DNA"/>
</dbReference>
<dbReference type="OMA" id="WIAPMIN"/>
<reference evidence="3" key="1">
    <citation type="journal article" date="2019" name="Nat. Commun.">
        <title>Expansion of phycobilisome linker gene families in mesophilic red algae.</title>
        <authorList>
            <person name="Lee J."/>
            <person name="Kim D."/>
            <person name="Bhattacharya D."/>
            <person name="Yoon H.S."/>
        </authorList>
    </citation>
    <scope>NUCLEOTIDE SEQUENCE [LARGE SCALE GENOMIC DNA]</scope>
    <source>
        <strain evidence="3">CCMP 1328</strain>
    </source>
</reference>
<dbReference type="OrthoDB" id="10267325at2759"/>
<feature type="transmembrane region" description="Helical" evidence="1">
    <location>
        <begin position="283"/>
        <end position="301"/>
    </location>
</feature>
<keyword evidence="1" id="KW-1133">Transmembrane helix</keyword>
<keyword evidence="1" id="KW-0472">Membrane</keyword>
<keyword evidence="3" id="KW-1185">Reference proteome</keyword>
<feature type="transmembrane region" description="Helical" evidence="1">
    <location>
        <begin position="73"/>
        <end position="93"/>
    </location>
</feature>
<proteinExistence type="predicted"/>